<feature type="domain" description="Anoctamin alpha-beta plait" evidence="8">
    <location>
        <begin position="16"/>
        <end position="137"/>
    </location>
</feature>
<feature type="compositionally biased region" description="Basic and acidic residues" evidence="5">
    <location>
        <begin position="683"/>
        <end position="701"/>
    </location>
</feature>
<dbReference type="PANTHER" id="PTHR12308:SF73">
    <property type="entry name" value="ANOCTAMIN"/>
    <property type="match status" value="1"/>
</dbReference>
<feature type="transmembrane region" description="Helical" evidence="6">
    <location>
        <begin position="431"/>
        <end position="452"/>
    </location>
</feature>
<dbReference type="Proteomes" id="UP000249402">
    <property type="component" value="Unassembled WGS sequence"/>
</dbReference>
<accession>A0A395GKK3</accession>
<keyword evidence="10" id="KW-1185">Reference proteome</keyword>
<dbReference type="VEuPathDB" id="FungiDB:BO80DRAFT_392648"/>
<keyword evidence="2 6" id="KW-0812">Transmembrane</keyword>
<feature type="transmembrane region" description="Helical" evidence="6">
    <location>
        <begin position="178"/>
        <end position="198"/>
    </location>
</feature>
<dbReference type="AlphaFoldDB" id="A0A395GKK3"/>
<feature type="transmembrane region" description="Helical" evidence="6">
    <location>
        <begin position="204"/>
        <end position="228"/>
    </location>
</feature>
<dbReference type="InterPro" id="IPR049452">
    <property type="entry name" value="Anoctamin_TM"/>
</dbReference>
<dbReference type="GO" id="GO:0032541">
    <property type="term" value="C:cortical endoplasmic reticulum"/>
    <property type="evidence" value="ECO:0007669"/>
    <property type="project" value="TreeGrafter"/>
</dbReference>
<comment type="subcellular location">
    <subcellularLocation>
        <location evidence="1">Membrane</location>
        <topology evidence="1">Multi-pass membrane protein</topology>
    </subcellularLocation>
</comment>
<gene>
    <name evidence="9" type="ORF">BO80DRAFT_392648</name>
</gene>
<evidence type="ECO:0000256" key="3">
    <source>
        <dbReference type="ARBA" id="ARBA00022989"/>
    </source>
</evidence>
<evidence type="ECO:0000256" key="1">
    <source>
        <dbReference type="ARBA" id="ARBA00004141"/>
    </source>
</evidence>
<evidence type="ECO:0000259" key="7">
    <source>
        <dbReference type="Pfam" id="PF04547"/>
    </source>
</evidence>
<feature type="transmembrane region" description="Helical" evidence="6">
    <location>
        <begin position="567"/>
        <end position="592"/>
    </location>
</feature>
<dbReference type="STRING" id="1448316.A0A395GKK3"/>
<evidence type="ECO:0000313" key="10">
    <source>
        <dbReference type="Proteomes" id="UP000249402"/>
    </source>
</evidence>
<dbReference type="PANTHER" id="PTHR12308">
    <property type="entry name" value="ANOCTAMIN"/>
    <property type="match status" value="1"/>
</dbReference>
<keyword evidence="3 6" id="KW-1133">Transmembrane helix</keyword>
<feature type="domain" description="Anoctamin transmembrane" evidence="7">
    <location>
        <begin position="170"/>
        <end position="646"/>
    </location>
</feature>
<dbReference type="EMBL" id="KZ824481">
    <property type="protein sequence ID" value="RAK96020.1"/>
    <property type="molecule type" value="Genomic_DNA"/>
</dbReference>
<dbReference type="InterPro" id="IPR007632">
    <property type="entry name" value="Anoctamin"/>
</dbReference>
<organism evidence="9 10">
    <name type="scientific">Aspergillus ibericus CBS 121593</name>
    <dbReference type="NCBI Taxonomy" id="1448316"/>
    <lineage>
        <taxon>Eukaryota</taxon>
        <taxon>Fungi</taxon>
        <taxon>Dikarya</taxon>
        <taxon>Ascomycota</taxon>
        <taxon>Pezizomycotina</taxon>
        <taxon>Eurotiomycetes</taxon>
        <taxon>Eurotiomycetidae</taxon>
        <taxon>Eurotiales</taxon>
        <taxon>Aspergillaceae</taxon>
        <taxon>Aspergillus</taxon>
        <taxon>Aspergillus subgen. Circumdati</taxon>
    </lineage>
</organism>
<evidence type="ECO:0000256" key="4">
    <source>
        <dbReference type="ARBA" id="ARBA00023136"/>
    </source>
</evidence>
<dbReference type="GO" id="GO:0016020">
    <property type="term" value="C:membrane"/>
    <property type="evidence" value="ECO:0007669"/>
    <property type="project" value="UniProtKB-SubCell"/>
</dbReference>
<dbReference type="OrthoDB" id="296386at2759"/>
<feature type="transmembrane region" description="Helical" evidence="6">
    <location>
        <begin position="368"/>
        <end position="397"/>
    </location>
</feature>
<feature type="region of interest" description="Disordered" evidence="5">
    <location>
        <begin position="658"/>
        <end position="701"/>
    </location>
</feature>
<evidence type="ECO:0000256" key="2">
    <source>
        <dbReference type="ARBA" id="ARBA00022692"/>
    </source>
</evidence>
<feature type="transmembrane region" description="Helical" evidence="6">
    <location>
        <begin position="282"/>
        <end position="309"/>
    </location>
</feature>
<sequence length="737" mass="85270">MASTIPRDPVHSNHYVDYVIRYNFGGETDSSQATEQLDRLLRKLFDVGLQTEVRQGDESSLLVFVRASRKKSLKRALYQSRIRDWLYGVRNTEPEAESSAEPQSESERLRIIYHMITVPKEAGGAGITPKHGEWKCVDAIFPLHDEDMNKQCMRDWSRKTFLSAEDLDQIRNTFGESVGFYFAFLQSYFRFLLFPAVFGFSCWLLLGSFSIIYAVVNSLWCIVFIEYWKRQEEDLSCRWQTKGVSAVRPKRREFKPEKEVHDESTGEIRGVFPATRRMYRQLLIVPFALLSAVALGVIIATCFAIEIFISEIYNGPLKTYLVFIPTILLSALIPTMSTVLVSIATRLNDYENYETQPAYDVALTQKIFIINFVTSYLPIFLTAFVYVPFASLIVPYLDVFHLTVRPFVSKEDATSLRTDFNIDPDRLRKQVIYFTVTAQAVNFAMETIVPMLKQRLAREYKQYNRRKNGKLESEKGSEAKREALFDDHPDETKFLTRVRNEADMEDYDVTDDLREMCIQFGYLALFSPVWPLVPVSFLVNNWIELRSDFFKICMECKRPWPQRADTIGPWLESLGFLSWVGSITSAALLYMFSNGHEGPNGEPTAIRGWVLLLTIFFSEHIYLMVRYAVRAAMSKLEPPNVKKVRTDHYMMRKKYLESTVGAQSSDDEREDNEQDHSMAVPDITRKSLEEDAREWSTHDTDPAERFWMRQKGWKESAHVGATIIKTLVTEPTSKKEQ</sequence>
<name>A0A395GKK3_9EURO</name>
<keyword evidence="4 6" id="KW-0472">Membrane</keyword>
<dbReference type="Pfam" id="PF20877">
    <property type="entry name" value="Anoctamin_N"/>
    <property type="match status" value="1"/>
</dbReference>
<dbReference type="GO" id="GO:0005254">
    <property type="term" value="F:chloride channel activity"/>
    <property type="evidence" value="ECO:0007669"/>
    <property type="project" value="TreeGrafter"/>
</dbReference>
<evidence type="ECO:0000259" key="8">
    <source>
        <dbReference type="Pfam" id="PF20877"/>
    </source>
</evidence>
<feature type="transmembrane region" description="Helical" evidence="6">
    <location>
        <begin position="604"/>
        <end position="625"/>
    </location>
</feature>
<reference evidence="9 10" key="1">
    <citation type="submission" date="2018-02" db="EMBL/GenBank/DDBJ databases">
        <title>The genomes of Aspergillus section Nigri reveals drivers in fungal speciation.</title>
        <authorList>
            <consortium name="DOE Joint Genome Institute"/>
            <person name="Vesth T.C."/>
            <person name="Nybo J."/>
            <person name="Theobald S."/>
            <person name="Brandl J."/>
            <person name="Frisvad J.C."/>
            <person name="Nielsen K.F."/>
            <person name="Lyhne E.K."/>
            <person name="Kogle M.E."/>
            <person name="Kuo A."/>
            <person name="Riley R."/>
            <person name="Clum A."/>
            <person name="Nolan M."/>
            <person name="Lipzen A."/>
            <person name="Salamov A."/>
            <person name="Henrissat B."/>
            <person name="Wiebenga A."/>
            <person name="De vries R.P."/>
            <person name="Grigoriev I.V."/>
            <person name="Mortensen U.H."/>
            <person name="Andersen M.R."/>
            <person name="Baker S.E."/>
        </authorList>
    </citation>
    <scope>NUCLEOTIDE SEQUENCE [LARGE SCALE GENOMIC DNA]</scope>
    <source>
        <strain evidence="9 10">CBS 121593</strain>
    </source>
</reference>
<dbReference type="GeneID" id="37222093"/>
<dbReference type="InterPro" id="IPR049456">
    <property type="entry name" value="Anoctamin_N_fung"/>
</dbReference>
<dbReference type="Pfam" id="PF04547">
    <property type="entry name" value="Anoctamin"/>
    <property type="match status" value="1"/>
</dbReference>
<evidence type="ECO:0000256" key="5">
    <source>
        <dbReference type="SAM" id="MobiDB-lite"/>
    </source>
</evidence>
<feature type="transmembrane region" description="Helical" evidence="6">
    <location>
        <begin position="321"/>
        <end position="347"/>
    </location>
</feature>
<dbReference type="RefSeq" id="XP_025570348.1">
    <property type="nucleotide sequence ID" value="XM_025717228.1"/>
</dbReference>
<evidence type="ECO:0000313" key="9">
    <source>
        <dbReference type="EMBL" id="RAK96020.1"/>
    </source>
</evidence>
<protein>
    <submittedName>
        <fullName evidence="9">DUF590-domain-containing protein</fullName>
    </submittedName>
</protein>
<evidence type="ECO:0000256" key="6">
    <source>
        <dbReference type="SAM" id="Phobius"/>
    </source>
</evidence>
<proteinExistence type="predicted"/>